<reference evidence="3" key="1">
    <citation type="submission" date="2020-08" db="EMBL/GenBank/DDBJ databases">
        <title>Novel species isolated from subtropical streams in China.</title>
        <authorList>
            <person name="Lu H."/>
        </authorList>
    </citation>
    <scope>NUCLEOTIDE SEQUENCE</scope>
    <source>
        <strain evidence="3">LX22W</strain>
    </source>
</reference>
<dbReference type="CDD" id="cd04301">
    <property type="entry name" value="NAT_SF"/>
    <property type="match status" value="1"/>
</dbReference>
<keyword evidence="1" id="KW-0808">Transferase</keyword>
<gene>
    <name evidence="3" type="ORF">H8K36_12315</name>
</gene>
<dbReference type="InterPro" id="IPR000182">
    <property type="entry name" value="GNAT_dom"/>
</dbReference>
<dbReference type="AlphaFoldDB" id="A0A923KUF0"/>
<dbReference type="PROSITE" id="PS51186">
    <property type="entry name" value="GNAT"/>
    <property type="match status" value="1"/>
</dbReference>
<dbReference type="InterPro" id="IPR016181">
    <property type="entry name" value="Acyl_CoA_acyltransferase"/>
</dbReference>
<dbReference type="SUPFAM" id="SSF55729">
    <property type="entry name" value="Acyl-CoA N-acyltransferases (Nat)"/>
    <property type="match status" value="1"/>
</dbReference>
<dbReference type="Gene3D" id="3.40.630.30">
    <property type="match status" value="1"/>
</dbReference>
<evidence type="ECO:0000256" key="1">
    <source>
        <dbReference type="ARBA" id="ARBA00022679"/>
    </source>
</evidence>
<sequence length="174" mass="19806">MLKMTTNFTPEQLQIQSFSVAYADEVCRLILSIQREEFGLPVTLEGQADLLNIPDFYQRANGNFWIALVNDHVVGTIALLDIGNAQAALRKMFVASECRGQHLGVAATLLRTCLNWAASKQTREVFLGTTVQFLAAHRFYEKHGFTEIDRRILPSTFPIMSVDTKFYRQTMVWE</sequence>
<keyword evidence="4" id="KW-1185">Reference proteome</keyword>
<evidence type="ECO:0000259" key="2">
    <source>
        <dbReference type="PROSITE" id="PS51186"/>
    </source>
</evidence>
<dbReference type="PANTHER" id="PTHR13947">
    <property type="entry name" value="GNAT FAMILY N-ACETYLTRANSFERASE"/>
    <property type="match status" value="1"/>
</dbReference>
<comment type="caution">
    <text evidence="3">The sequence shown here is derived from an EMBL/GenBank/DDBJ whole genome shotgun (WGS) entry which is preliminary data.</text>
</comment>
<dbReference type="EMBL" id="JACOFZ010000004">
    <property type="protein sequence ID" value="MBC3882167.1"/>
    <property type="molecule type" value="Genomic_DNA"/>
</dbReference>
<evidence type="ECO:0000313" key="4">
    <source>
        <dbReference type="Proteomes" id="UP000627446"/>
    </source>
</evidence>
<name>A0A923KUF0_9BURK</name>
<dbReference type="PANTHER" id="PTHR13947:SF37">
    <property type="entry name" value="LD18367P"/>
    <property type="match status" value="1"/>
</dbReference>
<accession>A0A923KUF0</accession>
<dbReference type="Pfam" id="PF00583">
    <property type="entry name" value="Acetyltransf_1"/>
    <property type="match status" value="1"/>
</dbReference>
<feature type="domain" description="N-acetyltransferase" evidence="2">
    <location>
        <begin position="13"/>
        <end position="165"/>
    </location>
</feature>
<protein>
    <submittedName>
        <fullName evidence="3">GNAT family N-acetyltransferase</fullName>
    </submittedName>
</protein>
<dbReference type="InterPro" id="IPR050769">
    <property type="entry name" value="NAT_camello-type"/>
</dbReference>
<dbReference type="GO" id="GO:0008080">
    <property type="term" value="F:N-acetyltransferase activity"/>
    <property type="evidence" value="ECO:0007669"/>
    <property type="project" value="InterPro"/>
</dbReference>
<dbReference type="Proteomes" id="UP000627446">
    <property type="component" value="Unassembled WGS sequence"/>
</dbReference>
<organism evidence="3 4">
    <name type="scientific">Undibacterium nitidum</name>
    <dbReference type="NCBI Taxonomy" id="2762298"/>
    <lineage>
        <taxon>Bacteria</taxon>
        <taxon>Pseudomonadati</taxon>
        <taxon>Pseudomonadota</taxon>
        <taxon>Betaproteobacteria</taxon>
        <taxon>Burkholderiales</taxon>
        <taxon>Oxalobacteraceae</taxon>
        <taxon>Undibacterium</taxon>
    </lineage>
</organism>
<proteinExistence type="predicted"/>
<evidence type="ECO:0000313" key="3">
    <source>
        <dbReference type="EMBL" id="MBC3882167.1"/>
    </source>
</evidence>